<organism evidence="2 3">
    <name type="scientific">Paenibacillus stellifer</name>
    <dbReference type="NCBI Taxonomy" id="169760"/>
    <lineage>
        <taxon>Bacteria</taxon>
        <taxon>Bacillati</taxon>
        <taxon>Bacillota</taxon>
        <taxon>Bacilli</taxon>
        <taxon>Bacillales</taxon>
        <taxon>Paenibacillaceae</taxon>
        <taxon>Paenibacillus</taxon>
    </lineage>
</organism>
<dbReference type="Pfam" id="PF13489">
    <property type="entry name" value="Methyltransf_23"/>
    <property type="match status" value="1"/>
</dbReference>
<dbReference type="CDD" id="cd02440">
    <property type="entry name" value="AdoMet_MTases"/>
    <property type="match status" value="1"/>
</dbReference>
<evidence type="ECO:0000259" key="1">
    <source>
        <dbReference type="Pfam" id="PF13524"/>
    </source>
</evidence>
<reference evidence="2 3" key="1">
    <citation type="submission" date="2014-08" db="EMBL/GenBank/DDBJ databases">
        <title>Comparative genomics of the Paenibacillus odorifer group.</title>
        <authorList>
            <person name="den Bakker H.C."/>
            <person name="Tsai Y.-C."/>
            <person name="Martin N."/>
            <person name="Korlach J."/>
            <person name="Wiedmann M."/>
        </authorList>
    </citation>
    <scope>NUCLEOTIDE SEQUENCE [LARGE SCALE GENOMIC DNA]</scope>
    <source>
        <strain evidence="2 3">DSM 14472</strain>
    </source>
</reference>
<sequence>MKIAVIKGNGIIAPHVMDGFISGFQQLNHDVTVIHVNSGFGQKQTRELIDFQPDFCVSYGFVGCIMDTDGQYLLRKMGLPLICLHYDNIFFSLSAQLSAEITEHEAFYHHFIWDRLILGIFESSGYKNAYPIMLATDPEIFKPIPELPVMESAIAFVGTIKDIANRSVSQDHRINDFVEDIIASKLRNIDVPVLKLCLAAFEEEKYSFIRNLFTVKPEVFWAQVYYPIHAKGSVVMRKHVLDSIGGVDIHIYGASPWSKPAVHFHNPVPYTELTRVYQSYPLNLNVSSLQLESSVNNRVFDGFASQAFVLSDYKEDMKLIFPDHWEFVSFRNLEEMAVKGDYYLTHPQERKEIVQDLYQEVIQKHTYKHRAEEIINCISSAIEEHSTNMMQDSQNIEKYKQKAEVCPVCGGTEFDPLYSILGHDNFLTEHYRCLDCCTVFMNPMPTEEYLDDFYNRTYYSKNHREKMGWDSKLDNINVAILNANENRMDLVENYLSASLRYPKGKLLDIGCSTGHFLNEAKLRYWDVKGIEISDQAAQVARTKYGLDITTGTISAGMFDEGYFDVVTAWDVIEHIPDPKDFITNVKYILKSGGLLVLNTPNISSTASYFEQEKWRHLDPPLHVVLYDHISMGVLLKMFGFEILKISSGKEYLGQMQVVAKKMI</sequence>
<dbReference type="HOGENOM" id="CLU_415521_0_0_9"/>
<dbReference type="KEGG" id="pste:PSTEL_24970"/>
<dbReference type="SUPFAM" id="SSF53335">
    <property type="entry name" value="S-adenosyl-L-methionine-dependent methyltransferases"/>
    <property type="match status" value="1"/>
</dbReference>
<keyword evidence="3" id="KW-1185">Reference proteome</keyword>
<proteinExistence type="predicted"/>
<evidence type="ECO:0000313" key="2">
    <source>
        <dbReference type="EMBL" id="AIQ65876.1"/>
    </source>
</evidence>
<dbReference type="AlphaFoldDB" id="A0A089LWH8"/>
<dbReference type="STRING" id="169760.PSTEL_24970"/>
<dbReference type="OrthoDB" id="2577067at2"/>
<dbReference type="Pfam" id="PF13524">
    <property type="entry name" value="Glyco_trans_1_2"/>
    <property type="match status" value="1"/>
</dbReference>
<protein>
    <recommendedName>
        <fullName evidence="1">Spore protein YkvP/CgeB glycosyl transferase-like domain-containing protein</fullName>
    </recommendedName>
</protein>
<dbReference type="EMBL" id="CP009286">
    <property type="protein sequence ID" value="AIQ65876.1"/>
    <property type="molecule type" value="Genomic_DNA"/>
</dbReference>
<dbReference type="Proteomes" id="UP000029507">
    <property type="component" value="Chromosome"/>
</dbReference>
<dbReference type="InterPro" id="IPR029063">
    <property type="entry name" value="SAM-dependent_MTases_sf"/>
</dbReference>
<dbReference type="InterPro" id="IPR055259">
    <property type="entry name" value="YkvP/CgeB_Glyco_trans-like"/>
</dbReference>
<feature type="domain" description="Spore protein YkvP/CgeB glycosyl transferase-like" evidence="1">
    <location>
        <begin position="239"/>
        <end position="375"/>
    </location>
</feature>
<dbReference type="PANTHER" id="PTHR43861:SF6">
    <property type="entry name" value="METHYLTRANSFERASE TYPE 11"/>
    <property type="match status" value="1"/>
</dbReference>
<dbReference type="Gene3D" id="3.40.50.150">
    <property type="entry name" value="Vaccinia Virus protein VP39"/>
    <property type="match status" value="1"/>
</dbReference>
<evidence type="ECO:0000313" key="3">
    <source>
        <dbReference type="Proteomes" id="UP000029507"/>
    </source>
</evidence>
<name>A0A089LWH8_9BACL</name>
<dbReference type="PANTHER" id="PTHR43861">
    <property type="entry name" value="TRANS-ACONITATE 2-METHYLTRANSFERASE-RELATED"/>
    <property type="match status" value="1"/>
</dbReference>
<accession>A0A089LWH8</accession>
<gene>
    <name evidence="2" type="ORF">PSTEL_24970</name>
</gene>
<dbReference type="RefSeq" id="WP_038699268.1">
    <property type="nucleotide sequence ID" value="NZ_CP009286.1"/>
</dbReference>